<dbReference type="Proteomes" id="UP000054018">
    <property type="component" value="Unassembled WGS sequence"/>
</dbReference>
<evidence type="ECO:0000256" key="1">
    <source>
        <dbReference type="SAM" id="MobiDB-lite"/>
    </source>
</evidence>
<accession>A0A0C9ZBK5</accession>
<proteinExistence type="predicted"/>
<dbReference type="AlphaFoldDB" id="A0A0C9ZBK5"/>
<protein>
    <submittedName>
        <fullName evidence="2">Uncharacterized protein</fullName>
    </submittedName>
</protein>
<reference evidence="2 3" key="1">
    <citation type="submission" date="2014-04" db="EMBL/GenBank/DDBJ databases">
        <authorList>
            <consortium name="DOE Joint Genome Institute"/>
            <person name="Kuo A."/>
            <person name="Kohler A."/>
            <person name="Costa M.D."/>
            <person name="Nagy L.G."/>
            <person name="Floudas D."/>
            <person name="Copeland A."/>
            <person name="Barry K.W."/>
            <person name="Cichocki N."/>
            <person name="Veneault-Fourrey C."/>
            <person name="LaButti K."/>
            <person name="Lindquist E.A."/>
            <person name="Lipzen A."/>
            <person name="Lundell T."/>
            <person name="Morin E."/>
            <person name="Murat C."/>
            <person name="Sun H."/>
            <person name="Tunlid A."/>
            <person name="Henrissat B."/>
            <person name="Grigoriev I.V."/>
            <person name="Hibbett D.S."/>
            <person name="Martin F."/>
            <person name="Nordberg H.P."/>
            <person name="Cantor M.N."/>
            <person name="Hua S.X."/>
        </authorList>
    </citation>
    <scope>NUCLEOTIDE SEQUENCE [LARGE SCALE GENOMIC DNA]</scope>
    <source>
        <strain evidence="2 3">441</strain>
    </source>
</reference>
<evidence type="ECO:0000313" key="2">
    <source>
        <dbReference type="EMBL" id="KIK17303.1"/>
    </source>
</evidence>
<evidence type="ECO:0000313" key="3">
    <source>
        <dbReference type="Proteomes" id="UP000054018"/>
    </source>
</evidence>
<reference evidence="3" key="2">
    <citation type="submission" date="2015-01" db="EMBL/GenBank/DDBJ databases">
        <title>Evolutionary Origins and Diversification of the Mycorrhizal Mutualists.</title>
        <authorList>
            <consortium name="DOE Joint Genome Institute"/>
            <consortium name="Mycorrhizal Genomics Consortium"/>
            <person name="Kohler A."/>
            <person name="Kuo A."/>
            <person name="Nagy L.G."/>
            <person name="Floudas D."/>
            <person name="Copeland A."/>
            <person name="Barry K.W."/>
            <person name="Cichocki N."/>
            <person name="Veneault-Fourrey C."/>
            <person name="LaButti K."/>
            <person name="Lindquist E.A."/>
            <person name="Lipzen A."/>
            <person name="Lundell T."/>
            <person name="Morin E."/>
            <person name="Murat C."/>
            <person name="Riley R."/>
            <person name="Ohm R."/>
            <person name="Sun H."/>
            <person name="Tunlid A."/>
            <person name="Henrissat B."/>
            <person name="Grigoriev I.V."/>
            <person name="Hibbett D.S."/>
            <person name="Martin F."/>
        </authorList>
    </citation>
    <scope>NUCLEOTIDE SEQUENCE [LARGE SCALE GENOMIC DNA]</scope>
    <source>
        <strain evidence="3">441</strain>
    </source>
</reference>
<name>A0A0C9ZBK5_9AGAM</name>
<dbReference type="EMBL" id="KN833833">
    <property type="protein sequence ID" value="KIK17303.1"/>
    <property type="molecule type" value="Genomic_DNA"/>
</dbReference>
<keyword evidence="3" id="KW-1185">Reference proteome</keyword>
<gene>
    <name evidence="2" type="ORF">PISMIDRAFT_230636</name>
</gene>
<feature type="region of interest" description="Disordered" evidence="1">
    <location>
        <begin position="65"/>
        <end position="88"/>
    </location>
</feature>
<dbReference type="HOGENOM" id="CLU_2469942_0_0_1"/>
<organism evidence="2 3">
    <name type="scientific">Pisolithus microcarpus 441</name>
    <dbReference type="NCBI Taxonomy" id="765257"/>
    <lineage>
        <taxon>Eukaryota</taxon>
        <taxon>Fungi</taxon>
        <taxon>Dikarya</taxon>
        <taxon>Basidiomycota</taxon>
        <taxon>Agaricomycotina</taxon>
        <taxon>Agaricomycetes</taxon>
        <taxon>Agaricomycetidae</taxon>
        <taxon>Boletales</taxon>
        <taxon>Sclerodermatineae</taxon>
        <taxon>Pisolithaceae</taxon>
        <taxon>Pisolithus</taxon>
    </lineage>
</organism>
<sequence length="88" mass="10258">MLMRRLVYMFFPLSNTSRFQTTIVGTGTRCTGAVWFRVSPTYCRTLPSHGCYHKVVRHEDFHADQQPPWRSLPRPQVQEYHSSLPGCT</sequence>